<dbReference type="PROSITE" id="PS50109">
    <property type="entry name" value="HIS_KIN"/>
    <property type="match status" value="1"/>
</dbReference>
<accession>A0A917QJT6</accession>
<dbReference type="InterPro" id="IPR001610">
    <property type="entry name" value="PAC"/>
</dbReference>
<dbReference type="InterPro" id="IPR035965">
    <property type="entry name" value="PAS-like_dom_sf"/>
</dbReference>
<dbReference type="InterPro" id="IPR029016">
    <property type="entry name" value="GAF-like_dom_sf"/>
</dbReference>
<dbReference type="Gene3D" id="3.30.565.10">
    <property type="entry name" value="Histidine kinase-like ATPase, C-terminal domain"/>
    <property type="match status" value="1"/>
</dbReference>
<evidence type="ECO:0000259" key="9">
    <source>
        <dbReference type="PROSITE" id="PS50112"/>
    </source>
</evidence>
<gene>
    <name evidence="11" type="ORF">GCM10011322_45930</name>
</gene>
<reference evidence="11 12" key="1">
    <citation type="journal article" date="2014" name="Int. J. Syst. Evol. Microbiol.">
        <title>Complete genome sequence of Corynebacterium casei LMG S-19264T (=DSM 44701T), isolated from a smear-ripened cheese.</title>
        <authorList>
            <consortium name="US DOE Joint Genome Institute (JGI-PGF)"/>
            <person name="Walter F."/>
            <person name="Albersmeier A."/>
            <person name="Kalinowski J."/>
            <person name="Ruckert C."/>
        </authorList>
    </citation>
    <scope>NUCLEOTIDE SEQUENCE [LARGE SCALE GENOMIC DNA]</scope>
    <source>
        <strain evidence="11 12">CGMCC 1.9161</strain>
    </source>
</reference>
<dbReference type="Gene3D" id="3.40.50.2300">
    <property type="match status" value="1"/>
</dbReference>
<feature type="domain" description="PAS" evidence="9">
    <location>
        <begin position="491"/>
        <end position="531"/>
    </location>
</feature>
<dbReference type="InterPro" id="IPR013655">
    <property type="entry name" value="PAS_fold_3"/>
</dbReference>
<dbReference type="InterPro" id="IPR001789">
    <property type="entry name" value="Sig_transdc_resp-reg_receiver"/>
</dbReference>
<dbReference type="InterPro" id="IPR003018">
    <property type="entry name" value="GAF"/>
</dbReference>
<dbReference type="SMART" id="SM00086">
    <property type="entry name" value="PAC"/>
    <property type="match status" value="2"/>
</dbReference>
<dbReference type="InterPro" id="IPR000700">
    <property type="entry name" value="PAS-assoc_C"/>
</dbReference>
<keyword evidence="4" id="KW-0808">Transferase</keyword>
<dbReference type="Pfam" id="PF02518">
    <property type="entry name" value="HATPase_c"/>
    <property type="match status" value="1"/>
</dbReference>
<comment type="caution">
    <text evidence="11">The sequence shown here is derived from an EMBL/GenBank/DDBJ whole genome shotgun (WGS) entry which is preliminary data.</text>
</comment>
<dbReference type="PROSITE" id="PS50110">
    <property type="entry name" value="RESPONSE_REGULATORY"/>
    <property type="match status" value="1"/>
</dbReference>
<feature type="domain" description="PAC" evidence="10">
    <location>
        <begin position="412"/>
        <end position="464"/>
    </location>
</feature>
<organism evidence="11 12">
    <name type="scientific">Salinarimonas ramus</name>
    <dbReference type="NCBI Taxonomy" id="690164"/>
    <lineage>
        <taxon>Bacteria</taxon>
        <taxon>Pseudomonadati</taxon>
        <taxon>Pseudomonadota</taxon>
        <taxon>Alphaproteobacteria</taxon>
        <taxon>Hyphomicrobiales</taxon>
        <taxon>Salinarimonadaceae</taxon>
        <taxon>Salinarimonas</taxon>
    </lineage>
</organism>
<dbReference type="Gene3D" id="3.30.450.40">
    <property type="match status" value="1"/>
</dbReference>
<feature type="domain" description="Response regulatory" evidence="8">
    <location>
        <begin position="846"/>
        <end position="959"/>
    </location>
</feature>
<dbReference type="Pfam" id="PF00072">
    <property type="entry name" value="Response_reg"/>
    <property type="match status" value="1"/>
</dbReference>
<evidence type="ECO:0000256" key="5">
    <source>
        <dbReference type="ARBA" id="ARBA00022777"/>
    </source>
</evidence>
<dbReference type="Gene3D" id="1.10.287.130">
    <property type="match status" value="1"/>
</dbReference>
<dbReference type="SUPFAM" id="SSF52172">
    <property type="entry name" value="CheY-like"/>
    <property type="match status" value="1"/>
</dbReference>
<dbReference type="Pfam" id="PF08448">
    <property type="entry name" value="PAS_4"/>
    <property type="match status" value="2"/>
</dbReference>
<dbReference type="InterPro" id="IPR036890">
    <property type="entry name" value="HATPase_C_sf"/>
</dbReference>
<dbReference type="PROSITE" id="PS50112">
    <property type="entry name" value="PAS"/>
    <property type="match status" value="2"/>
</dbReference>
<name>A0A917QJT6_9HYPH</name>
<sequence length="964" mass="105480">MTLPARTRDAVPAFIAGGGEMGARMRAHDWARTPLGEPEGWPQPLKTIVGVVLAANQAMFVVWGPERTMLYNDAYAEILGAKHPAALGRPFFETWSELVESVSPIMERGYAGEPTTMDHLELVMLRKGYPEPTHFSFFYAPLRDEGTGRVEGVYCACTEITERVTAERRAAFRSALETRLRELEAPADIMKAAAEMLGQRLRVDRVGYAEIEAGTPVASVQSDWSAAGVASAAGRHPLARFGPGVADALATGRTVAVEDVSADPATTAPATVAAYAALEIAAHVALPLIKGGRLAAVLYVHARAARRWSSDDLALVRDVGERTWEAVERARAQMELRESEARLRELADNVSQLVWTTDAQGAITWYNKRWFDYTGTTLEEMRGWGWRAVHHPDHVERVVASVSHAFETGEPWEDTFPLRAKDGTYRWFLSRARPIRDETGAIVRWFGTNTDVTAQRHAQDALHRLTRTLEAEVAQRTEERDGMWRLGQDIFLVLDLEGTFVSLNPAFTRILAWEPHEVVGRRHWRFLHPDDVAAKESGLALLRAGTPVSGHVNRYLHKQGGYRLISWAAVAQGEHIYAVGRDVTDERARAAELEAAQEQLRQSQKIEAIGQLTGGVAHDFNNLLTIVRTSVGFLRREGLAEERRRRYVEAIAEAVDRGAKLTGQLLAFARRQTLQPEPFEVRTRVSTTAEMLSSVLGAAIEIVVETADEPCWIEADVAQFDTAIVNMALNAKDAMDGAGLLTIRVAHDGEHVAVSLADTGCGIAPDALERIFEPFYTTKEVGRGTGLGLSQVFGFARQSGGDVLVDSRLGSGAKITLCLPRTEPARHPHGARAVEPAPLADGRGTRVLVVEDNREVGGFATQTLQDLGFATTWVTSGEEALALVDADAGRFDVVFSDVVMPGIDGLTLAREIRRREPGLPIVLTTGYSHALAEEGLFGFELVRKPYGAEDLSRALCGKARAAGA</sequence>
<evidence type="ECO:0000256" key="1">
    <source>
        <dbReference type="ARBA" id="ARBA00000085"/>
    </source>
</evidence>
<dbReference type="InterPro" id="IPR004358">
    <property type="entry name" value="Sig_transdc_His_kin-like_C"/>
</dbReference>
<dbReference type="RefSeq" id="WP_188915622.1">
    <property type="nucleotide sequence ID" value="NZ_BMMF01000018.1"/>
</dbReference>
<proteinExistence type="predicted"/>
<evidence type="ECO:0000259" key="10">
    <source>
        <dbReference type="PROSITE" id="PS50113"/>
    </source>
</evidence>
<dbReference type="SMART" id="SM00448">
    <property type="entry name" value="REC"/>
    <property type="match status" value="1"/>
</dbReference>
<dbReference type="SUPFAM" id="SSF55874">
    <property type="entry name" value="ATPase domain of HSP90 chaperone/DNA topoisomerase II/histidine kinase"/>
    <property type="match status" value="1"/>
</dbReference>
<evidence type="ECO:0000313" key="12">
    <source>
        <dbReference type="Proteomes" id="UP000600449"/>
    </source>
</evidence>
<feature type="domain" description="Histidine kinase" evidence="7">
    <location>
        <begin position="615"/>
        <end position="823"/>
    </location>
</feature>
<dbReference type="Pfam" id="PF08447">
    <property type="entry name" value="PAS_3"/>
    <property type="match status" value="1"/>
</dbReference>
<dbReference type="Gene3D" id="3.30.450.20">
    <property type="entry name" value="PAS domain"/>
    <property type="match status" value="3"/>
</dbReference>
<dbReference type="InterPro" id="IPR011006">
    <property type="entry name" value="CheY-like_superfamily"/>
</dbReference>
<dbReference type="InterPro" id="IPR005467">
    <property type="entry name" value="His_kinase_dom"/>
</dbReference>
<dbReference type="CDD" id="cd00130">
    <property type="entry name" value="PAS"/>
    <property type="match status" value="2"/>
</dbReference>
<feature type="domain" description="PAS" evidence="9">
    <location>
        <begin position="339"/>
        <end position="409"/>
    </location>
</feature>
<dbReference type="PRINTS" id="PR00344">
    <property type="entry name" value="BCTRLSENSOR"/>
</dbReference>
<dbReference type="SMART" id="SM00091">
    <property type="entry name" value="PAS"/>
    <property type="match status" value="2"/>
</dbReference>
<dbReference type="NCBIfam" id="TIGR00229">
    <property type="entry name" value="sensory_box"/>
    <property type="match status" value="2"/>
</dbReference>
<dbReference type="InterPro" id="IPR000014">
    <property type="entry name" value="PAS"/>
</dbReference>
<evidence type="ECO:0000256" key="4">
    <source>
        <dbReference type="ARBA" id="ARBA00022679"/>
    </source>
</evidence>
<evidence type="ECO:0000313" key="11">
    <source>
        <dbReference type="EMBL" id="GGK53925.1"/>
    </source>
</evidence>
<keyword evidence="5" id="KW-0418">Kinase</keyword>
<comment type="catalytic activity">
    <reaction evidence="1">
        <text>ATP + protein L-histidine = ADP + protein N-phospho-L-histidine.</text>
        <dbReference type="EC" id="2.7.13.3"/>
    </reaction>
</comment>
<dbReference type="CDD" id="cd00082">
    <property type="entry name" value="HisKA"/>
    <property type="match status" value="1"/>
</dbReference>
<dbReference type="PANTHER" id="PTHR43065:SF49">
    <property type="entry name" value="HISTIDINE KINASE"/>
    <property type="match status" value="1"/>
</dbReference>
<dbReference type="Proteomes" id="UP000600449">
    <property type="component" value="Unassembled WGS sequence"/>
</dbReference>
<dbReference type="EMBL" id="BMMF01000018">
    <property type="protein sequence ID" value="GGK53925.1"/>
    <property type="molecule type" value="Genomic_DNA"/>
</dbReference>
<dbReference type="SMART" id="SM00065">
    <property type="entry name" value="GAF"/>
    <property type="match status" value="1"/>
</dbReference>
<dbReference type="SMART" id="SM00387">
    <property type="entry name" value="HATPase_c"/>
    <property type="match status" value="1"/>
</dbReference>
<dbReference type="EC" id="2.7.13.3" evidence="2"/>
<feature type="modified residue" description="4-aspartylphosphate" evidence="6">
    <location>
        <position position="897"/>
    </location>
</feature>
<evidence type="ECO:0000256" key="3">
    <source>
        <dbReference type="ARBA" id="ARBA00022553"/>
    </source>
</evidence>
<evidence type="ECO:0000256" key="2">
    <source>
        <dbReference type="ARBA" id="ARBA00012438"/>
    </source>
</evidence>
<dbReference type="SMART" id="SM00388">
    <property type="entry name" value="HisKA"/>
    <property type="match status" value="1"/>
</dbReference>
<evidence type="ECO:0000259" key="7">
    <source>
        <dbReference type="PROSITE" id="PS50109"/>
    </source>
</evidence>
<dbReference type="FunFam" id="3.30.450.20:FF:000099">
    <property type="entry name" value="Sensory box sensor histidine kinase"/>
    <property type="match status" value="1"/>
</dbReference>
<evidence type="ECO:0000259" key="8">
    <source>
        <dbReference type="PROSITE" id="PS50110"/>
    </source>
</evidence>
<protein>
    <recommendedName>
        <fullName evidence="2">histidine kinase</fullName>
        <ecNumber evidence="2">2.7.13.3</ecNumber>
    </recommendedName>
</protein>
<dbReference type="PANTHER" id="PTHR43065">
    <property type="entry name" value="SENSOR HISTIDINE KINASE"/>
    <property type="match status" value="1"/>
</dbReference>
<keyword evidence="12" id="KW-1185">Reference proteome</keyword>
<dbReference type="Pfam" id="PF00512">
    <property type="entry name" value="HisKA"/>
    <property type="match status" value="1"/>
</dbReference>
<dbReference type="InterPro" id="IPR036097">
    <property type="entry name" value="HisK_dim/P_sf"/>
</dbReference>
<dbReference type="InterPro" id="IPR003661">
    <property type="entry name" value="HisK_dim/P_dom"/>
</dbReference>
<dbReference type="GO" id="GO:0000155">
    <property type="term" value="F:phosphorelay sensor kinase activity"/>
    <property type="evidence" value="ECO:0007669"/>
    <property type="project" value="InterPro"/>
</dbReference>
<dbReference type="Pfam" id="PF01590">
    <property type="entry name" value="GAF"/>
    <property type="match status" value="1"/>
</dbReference>
<dbReference type="SUPFAM" id="SSF47384">
    <property type="entry name" value="Homodimeric domain of signal transducing histidine kinase"/>
    <property type="match status" value="1"/>
</dbReference>
<dbReference type="PROSITE" id="PS50113">
    <property type="entry name" value="PAC"/>
    <property type="match status" value="1"/>
</dbReference>
<dbReference type="CDD" id="cd00156">
    <property type="entry name" value="REC"/>
    <property type="match status" value="1"/>
</dbReference>
<dbReference type="InterPro" id="IPR003594">
    <property type="entry name" value="HATPase_dom"/>
</dbReference>
<dbReference type="InterPro" id="IPR013656">
    <property type="entry name" value="PAS_4"/>
</dbReference>
<dbReference type="SUPFAM" id="SSF55785">
    <property type="entry name" value="PYP-like sensor domain (PAS domain)"/>
    <property type="match status" value="3"/>
</dbReference>
<keyword evidence="3 6" id="KW-0597">Phosphoprotein</keyword>
<dbReference type="AlphaFoldDB" id="A0A917QJT6"/>
<dbReference type="SUPFAM" id="SSF55781">
    <property type="entry name" value="GAF domain-like"/>
    <property type="match status" value="1"/>
</dbReference>
<evidence type="ECO:0000256" key="6">
    <source>
        <dbReference type="PROSITE-ProRule" id="PRU00169"/>
    </source>
</evidence>